<dbReference type="GO" id="GO:0006811">
    <property type="term" value="P:monoatomic ion transport"/>
    <property type="evidence" value="ECO:0007669"/>
    <property type="project" value="UniProtKB-KW"/>
</dbReference>
<dbReference type="Pfam" id="PF02563">
    <property type="entry name" value="Poly_export"/>
    <property type="match status" value="1"/>
</dbReference>
<protein>
    <submittedName>
        <fullName evidence="17">Polysaccharide export protein</fullName>
    </submittedName>
</protein>
<keyword evidence="12" id="KW-0564">Palmitate</keyword>
<comment type="similarity">
    <text evidence="2">Belongs to the BexD/CtrA/VexA family.</text>
</comment>
<evidence type="ECO:0000256" key="14">
    <source>
        <dbReference type="ARBA" id="ARBA00023288"/>
    </source>
</evidence>
<keyword evidence="10" id="KW-0626">Porin</keyword>
<evidence type="ECO:0000256" key="5">
    <source>
        <dbReference type="ARBA" id="ARBA00022597"/>
    </source>
</evidence>
<keyword evidence="13" id="KW-0998">Cell outer membrane</keyword>
<comment type="subcellular location">
    <subcellularLocation>
        <location evidence="1">Cell outer membrane</location>
        <topology evidence="1">Multi-pass membrane protein</topology>
    </subcellularLocation>
</comment>
<keyword evidence="7" id="KW-0732">Signal</keyword>
<accession>A0A5B9E9C7</accession>
<dbReference type="InterPro" id="IPR003715">
    <property type="entry name" value="Poly_export_N"/>
</dbReference>
<evidence type="ECO:0000256" key="2">
    <source>
        <dbReference type="ARBA" id="ARBA00009450"/>
    </source>
</evidence>
<feature type="domain" description="Polysaccharide export protein N-terminal" evidence="15">
    <location>
        <begin position="55"/>
        <end position="126"/>
    </location>
</feature>
<dbReference type="RefSeq" id="WP_147647569.1">
    <property type="nucleotide sequence ID" value="NZ_CP042806.1"/>
</dbReference>
<dbReference type="InterPro" id="IPR054765">
    <property type="entry name" value="SLBB_dom"/>
</dbReference>
<evidence type="ECO:0000256" key="7">
    <source>
        <dbReference type="ARBA" id="ARBA00022729"/>
    </source>
</evidence>
<keyword evidence="6" id="KW-0812">Transmembrane</keyword>
<evidence type="ECO:0000313" key="18">
    <source>
        <dbReference type="Proteomes" id="UP000321820"/>
    </source>
</evidence>
<evidence type="ECO:0000256" key="11">
    <source>
        <dbReference type="ARBA" id="ARBA00023136"/>
    </source>
</evidence>
<evidence type="ECO:0000256" key="3">
    <source>
        <dbReference type="ARBA" id="ARBA00022448"/>
    </source>
</evidence>
<keyword evidence="9" id="KW-0406">Ion transport</keyword>
<dbReference type="Proteomes" id="UP000321820">
    <property type="component" value="Chromosome"/>
</dbReference>
<dbReference type="EMBL" id="CP042806">
    <property type="protein sequence ID" value="QEE28379.1"/>
    <property type="molecule type" value="Genomic_DNA"/>
</dbReference>
<dbReference type="InterPro" id="IPR049712">
    <property type="entry name" value="Poly_export"/>
</dbReference>
<dbReference type="PANTHER" id="PTHR33619:SF3">
    <property type="entry name" value="POLYSACCHARIDE EXPORT PROTEIN GFCE-RELATED"/>
    <property type="match status" value="1"/>
</dbReference>
<dbReference type="Pfam" id="PF22461">
    <property type="entry name" value="SLBB_2"/>
    <property type="match status" value="1"/>
</dbReference>
<keyword evidence="14" id="KW-0449">Lipoprotein</keyword>
<evidence type="ECO:0000256" key="9">
    <source>
        <dbReference type="ARBA" id="ARBA00023065"/>
    </source>
</evidence>
<dbReference type="GO" id="GO:0015159">
    <property type="term" value="F:polysaccharide transmembrane transporter activity"/>
    <property type="evidence" value="ECO:0007669"/>
    <property type="project" value="InterPro"/>
</dbReference>
<dbReference type="GO" id="GO:0046930">
    <property type="term" value="C:pore complex"/>
    <property type="evidence" value="ECO:0007669"/>
    <property type="project" value="UniProtKB-KW"/>
</dbReference>
<keyword evidence="8" id="KW-0625">Polysaccharide transport</keyword>
<keyword evidence="5" id="KW-0762">Sugar transport</keyword>
<evidence type="ECO:0000256" key="1">
    <source>
        <dbReference type="ARBA" id="ARBA00004571"/>
    </source>
</evidence>
<dbReference type="GO" id="GO:0009279">
    <property type="term" value="C:cell outer membrane"/>
    <property type="evidence" value="ECO:0007669"/>
    <property type="project" value="UniProtKB-SubCell"/>
</dbReference>
<dbReference type="AlphaFoldDB" id="A0A5B9E9C7"/>
<name>A0A5B9E9C7_9BACT</name>
<dbReference type="Gene3D" id="3.10.560.10">
    <property type="entry name" value="Outer membrane lipoprotein wza domain like"/>
    <property type="match status" value="1"/>
</dbReference>
<feature type="domain" description="SLBB" evidence="16">
    <location>
        <begin position="134"/>
        <end position="214"/>
    </location>
</feature>
<evidence type="ECO:0000259" key="16">
    <source>
        <dbReference type="Pfam" id="PF22461"/>
    </source>
</evidence>
<keyword evidence="18" id="KW-1185">Reference proteome</keyword>
<dbReference type="KEGG" id="talb:FTW19_10420"/>
<evidence type="ECO:0000256" key="8">
    <source>
        <dbReference type="ARBA" id="ARBA00023047"/>
    </source>
</evidence>
<keyword evidence="11" id="KW-0472">Membrane</keyword>
<dbReference type="PANTHER" id="PTHR33619">
    <property type="entry name" value="POLYSACCHARIDE EXPORT PROTEIN GFCE-RELATED"/>
    <property type="match status" value="1"/>
</dbReference>
<reference evidence="17 18" key="1">
    <citation type="submission" date="2019-08" db="EMBL/GenBank/DDBJ databases">
        <title>Complete genome sequence of Terriglobus albidus strain ORNL.</title>
        <authorList>
            <person name="Podar M."/>
        </authorList>
    </citation>
    <scope>NUCLEOTIDE SEQUENCE [LARGE SCALE GENOMIC DNA]</scope>
    <source>
        <strain evidence="17 18">ORNL</strain>
    </source>
</reference>
<keyword evidence="4" id="KW-1134">Transmembrane beta strand</keyword>
<evidence type="ECO:0000256" key="12">
    <source>
        <dbReference type="ARBA" id="ARBA00023139"/>
    </source>
</evidence>
<evidence type="ECO:0000256" key="10">
    <source>
        <dbReference type="ARBA" id="ARBA00023114"/>
    </source>
</evidence>
<sequence>MPSTRLKTRHLLPAAAVIVLATPLMVLPVHAQIRGAGDAPTGLTRRTAEAPAGTGAYHLHSGDQLVVNFRFTPEFNDEVTVQPDGHGQFRSAGDLKLEGLTISEVRALILAESTSKLVNPEFTVTLKDFERPHIFVAGEVITPGRQDLRRPITAMQAVLAAGGPKEDAAMGRVVLFRRIDSEMSEVHILKLSSLKTVTRAQNDMVLQPDDLVLVGHDHLQTIGRYIKTANLGIYLQPLSSSPVF</sequence>
<dbReference type="Gene3D" id="3.30.1950.10">
    <property type="entry name" value="wza like domain"/>
    <property type="match status" value="1"/>
</dbReference>
<gene>
    <name evidence="17" type="ORF">FTW19_10420</name>
</gene>
<dbReference type="GO" id="GO:0015288">
    <property type="term" value="F:porin activity"/>
    <property type="evidence" value="ECO:0007669"/>
    <property type="project" value="UniProtKB-KW"/>
</dbReference>
<evidence type="ECO:0000313" key="17">
    <source>
        <dbReference type="EMBL" id="QEE28379.1"/>
    </source>
</evidence>
<organism evidence="17 18">
    <name type="scientific">Terriglobus albidus</name>
    <dbReference type="NCBI Taxonomy" id="1592106"/>
    <lineage>
        <taxon>Bacteria</taxon>
        <taxon>Pseudomonadati</taxon>
        <taxon>Acidobacteriota</taxon>
        <taxon>Terriglobia</taxon>
        <taxon>Terriglobales</taxon>
        <taxon>Acidobacteriaceae</taxon>
        <taxon>Terriglobus</taxon>
    </lineage>
</organism>
<dbReference type="OrthoDB" id="9808421at2"/>
<evidence type="ECO:0000259" key="15">
    <source>
        <dbReference type="Pfam" id="PF02563"/>
    </source>
</evidence>
<evidence type="ECO:0000256" key="6">
    <source>
        <dbReference type="ARBA" id="ARBA00022692"/>
    </source>
</evidence>
<evidence type="ECO:0000256" key="4">
    <source>
        <dbReference type="ARBA" id="ARBA00022452"/>
    </source>
</evidence>
<keyword evidence="3" id="KW-0813">Transport</keyword>
<evidence type="ECO:0000256" key="13">
    <source>
        <dbReference type="ARBA" id="ARBA00023237"/>
    </source>
</evidence>
<proteinExistence type="inferred from homology"/>